<sequence>MTKKQERPATRTRLDTRTVVRAALDLLDEKGADAVSVRGTADRLGVRMNTVLWHAKTKTRLLELMADAIIAEAPLDALPSAWDERVAELARRYRRALLTRRDGAAIVTGTYAAEPATLRFAEAMVEALLAGELPEREAVWACWTVIYFALGLTQEEQALSTADGERFTQALAAGAYPSLARTAPHLRDASFDDRFEYGLTRILRSLH</sequence>
<keyword evidence="1" id="KW-0678">Repressor</keyword>
<evidence type="ECO:0000313" key="8">
    <source>
        <dbReference type="Proteomes" id="UP001626628"/>
    </source>
</evidence>
<keyword evidence="2" id="KW-0805">Transcription regulation</keyword>
<evidence type="ECO:0000256" key="1">
    <source>
        <dbReference type="ARBA" id="ARBA00022491"/>
    </source>
</evidence>
<gene>
    <name evidence="7" type="ORF">WAB15_02110</name>
</gene>
<evidence type="ECO:0000313" key="7">
    <source>
        <dbReference type="EMBL" id="WXK74858.1"/>
    </source>
</evidence>
<dbReference type="Proteomes" id="UP001626628">
    <property type="component" value="Chromosome"/>
</dbReference>
<dbReference type="PROSITE" id="PS50977">
    <property type="entry name" value="HTH_TETR_2"/>
    <property type="match status" value="1"/>
</dbReference>
<dbReference type="Gene3D" id="1.10.10.60">
    <property type="entry name" value="Homeodomain-like"/>
    <property type="match status" value="1"/>
</dbReference>
<dbReference type="InterPro" id="IPR009057">
    <property type="entry name" value="Homeodomain-like_sf"/>
</dbReference>
<dbReference type="InterPro" id="IPR036271">
    <property type="entry name" value="Tet_transcr_reg_TetR-rel_C_sf"/>
</dbReference>
<name>A0ABZ2QFE6_9ACTN</name>
<accession>A0ABZ2QFE6</accession>
<dbReference type="RefSeq" id="WP_407285072.1">
    <property type="nucleotide sequence ID" value="NZ_CP147982.1"/>
</dbReference>
<evidence type="ECO:0000256" key="2">
    <source>
        <dbReference type="ARBA" id="ARBA00023015"/>
    </source>
</evidence>
<feature type="DNA-binding region" description="H-T-H motif" evidence="5">
    <location>
        <begin position="36"/>
        <end position="55"/>
    </location>
</feature>
<keyword evidence="8" id="KW-1185">Reference proteome</keyword>
<organism evidence="7 8">
    <name type="scientific">Streptomyces sirii</name>
    <dbReference type="NCBI Taxonomy" id="3127701"/>
    <lineage>
        <taxon>Bacteria</taxon>
        <taxon>Bacillati</taxon>
        <taxon>Actinomycetota</taxon>
        <taxon>Actinomycetes</taxon>
        <taxon>Kitasatosporales</taxon>
        <taxon>Streptomycetaceae</taxon>
        <taxon>Streptomyces</taxon>
    </lineage>
</organism>
<dbReference type="Pfam" id="PF02909">
    <property type="entry name" value="TetR_C_1"/>
    <property type="match status" value="1"/>
</dbReference>
<dbReference type="InterPro" id="IPR003012">
    <property type="entry name" value="Tet_transcr_reg_TetR"/>
</dbReference>
<dbReference type="InterPro" id="IPR001647">
    <property type="entry name" value="HTH_TetR"/>
</dbReference>
<dbReference type="EMBL" id="CP147982">
    <property type="protein sequence ID" value="WXK74858.1"/>
    <property type="molecule type" value="Genomic_DNA"/>
</dbReference>
<dbReference type="PRINTS" id="PR00400">
    <property type="entry name" value="TETREPRESSOR"/>
</dbReference>
<protein>
    <submittedName>
        <fullName evidence="7">TetR/AcrR family transcriptional regulator C-terminal domain-containing protein</fullName>
    </submittedName>
</protein>
<keyword evidence="4" id="KW-0804">Transcription</keyword>
<dbReference type="Pfam" id="PF00440">
    <property type="entry name" value="TetR_N"/>
    <property type="match status" value="1"/>
</dbReference>
<proteinExistence type="predicted"/>
<dbReference type="SUPFAM" id="SSF48498">
    <property type="entry name" value="Tetracyclin repressor-like, C-terminal domain"/>
    <property type="match status" value="1"/>
</dbReference>
<evidence type="ECO:0000256" key="3">
    <source>
        <dbReference type="ARBA" id="ARBA00023125"/>
    </source>
</evidence>
<reference evidence="7 8" key="1">
    <citation type="submission" date="2024-03" db="EMBL/GenBank/DDBJ databases">
        <title>The complete genome of Streptomyces sirii sp.nov.</title>
        <authorList>
            <person name="Zakalyukina Y.V."/>
            <person name="Belik A.R."/>
            <person name="Biryukov M.V."/>
            <person name="Baturina O.A."/>
            <person name="Kabilov M.R."/>
        </authorList>
    </citation>
    <scope>NUCLEOTIDE SEQUENCE [LARGE SCALE GENOMIC DNA]</scope>
    <source>
        <strain evidence="7 8">BP-8</strain>
    </source>
</reference>
<evidence type="ECO:0000259" key="6">
    <source>
        <dbReference type="PROSITE" id="PS50977"/>
    </source>
</evidence>
<dbReference type="Gene3D" id="1.10.357.10">
    <property type="entry name" value="Tetracycline Repressor, domain 2"/>
    <property type="match status" value="1"/>
</dbReference>
<evidence type="ECO:0000256" key="5">
    <source>
        <dbReference type="PROSITE-ProRule" id="PRU00335"/>
    </source>
</evidence>
<feature type="domain" description="HTH tetR-type" evidence="6">
    <location>
        <begin position="13"/>
        <end position="73"/>
    </location>
</feature>
<keyword evidence="3 5" id="KW-0238">DNA-binding</keyword>
<evidence type="ECO:0000256" key="4">
    <source>
        <dbReference type="ARBA" id="ARBA00023163"/>
    </source>
</evidence>
<dbReference type="SUPFAM" id="SSF46689">
    <property type="entry name" value="Homeodomain-like"/>
    <property type="match status" value="1"/>
</dbReference>
<dbReference type="InterPro" id="IPR004111">
    <property type="entry name" value="Repressor_TetR_C"/>
</dbReference>